<dbReference type="Proteomes" id="UP001291309">
    <property type="component" value="Unassembled WGS sequence"/>
</dbReference>
<evidence type="ECO:0000313" key="2">
    <source>
        <dbReference type="Proteomes" id="UP001291309"/>
    </source>
</evidence>
<evidence type="ECO:0000313" key="1">
    <source>
        <dbReference type="EMBL" id="MDY7232781.1"/>
    </source>
</evidence>
<comment type="caution">
    <text evidence="1">The sequence shown here is derived from an EMBL/GenBank/DDBJ whole genome shotgun (WGS) entry which is preliminary data.</text>
</comment>
<keyword evidence="2" id="KW-1185">Reference proteome</keyword>
<organism evidence="1 2">
    <name type="scientific">Hyalangium rubrum</name>
    <dbReference type="NCBI Taxonomy" id="3103134"/>
    <lineage>
        <taxon>Bacteria</taxon>
        <taxon>Pseudomonadati</taxon>
        <taxon>Myxococcota</taxon>
        <taxon>Myxococcia</taxon>
        <taxon>Myxococcales</taxon>
        <taxon>Cystobacterineae</taxon>
        <taxon>Archangiaceae</taxon>
        <taxon>Hyalangium</taxon>
    </lineage>
</organism>
<name>A0ABU5HHE9_9BACT</name>
<reference evidence="1 2" key="1">
    <citation type="submission" date="2023-12" db="EMBL/GenBank/DDBJ databases">
        <title>the genome sequence of Hyalangium sp. s54d21.</title>
        <authorList>
            <person name="Zhang X."/>
        </authorList>
    </citation>
    <scope>NUCLEOTIDE SEQUENCE [LARGE SCALE GENOMIC DNA]</scope>
    <source>
        <strain evidence="2">s54d21</strain>
    </source>
</reference>
<dbReference type="EMBL" id="JAXIVS010000023">
    <property type="protein sequence ID" value="MDY7232781.1"/>
    <property type="molecule type" value="Genomic_DNA"/>
</dbReference>
<proteinExistence type="predicted"/>
<sequence>MGGTLLLLLVSLSGLMWMGRRAGALGDRLVREANAREQLTWARPSHVVPPLAGSFTEALDALMPEVLRFQVPSETLFGNDCNKVARGLAPFEALPPSCLQVLDNAKDLLPRVLTATRHEQGGLPQGLRSSSDPQHPYQAKGKAALRMLIRLSSLETLRKLSLGQADSAVDTCLDGLALSREFALGGGLTGSLISAHGYGYLYPACAQALDAARPERKRQALEQLARLREGFPPLSLVVQDEAIHTQLVHYGIMLSEEQRRELLPQADAIVRNGYGLGVLPGPGALARRHWRASVETFDAMVASVALPADERRKALARLDEGLEQRWFKVPPEEAWSLREMTDRLDRQLLRVEALRTVVEVDLARVEKGTWPPALPPASAQFLALEVLQPTEAHLKHLDLTWEEYALVITADTPP</sequence>
<protein>
    <submittedName>
        <fullName evidence="1">Uncharacterized protein</fullName>
    </submittedName>
</protein>
<gene>
    <name evidence="1" type="ORF">SYV04_40720</name>
</gene>
<dbReference type="RefSeq" id="WP_321551496.1">
    <property type="nucleotide sequence ID" value="NZ_JAXIVS010000023.1"/>
</dbReference>
<accession>A0ABU5HHE9</accession>